<comment type="caution">
    <text evidence="1">The sequence shown here is derived from an EMBL/GenBank/DDBJ whole genome shotgun (WGS) entry which is preliminary data.</text>
</comment>
<protein>
    <submittedName>
        <fullName evidence="1">Uncharacterized protein</fullName>
    </submittedName>
</protein>
<dbReference type="EMBL" id="BART01030729">
    <property type="protein sequence ID" value="GAH18400.1"/>
    <property type="molecule type" value="Genomic_DNA"/>
</dbReference>
<sequence length="46" mass="5610">MPLSKRQQFIHRIEMIINLQSRIYDYFELLVIYTEGTSVYKEVKSK</sequence>
<evidence type="ECO:0000313" key="1">
    <source>
        <dbReference type="EMBL" id="GAH18400.1"/>
    </source>
</evidence>
<reference evidence="1" key="1">
    <citation type="journal article" date="2014" name="Front. Microbiol.">
        <title>High frequency of phylogenetically diverse reductive dehalogenase-homologous genes in deep subseafloor sedimentary metagenomes.</title>
        <authorList>
            <person name="Kawai M."/>
            <person name="Futagami T."/>
            <person name="Toyoda A."/>
            <person name="Takaki Y."/>
            <person name="Nishi S."/>
            <person name="Hori S."/>
            <person name="Arai W."/>
            <person name="Tsubouchi T."/>
            <person name="Morono Y."/>
            <person name="Uchiyama I."/>
            <person name="Ito T."/>
            <person name="Fujiyama A."/>
            <person name="Inagaki F."/>
            <person name="Takami H."/>
        </authorList>
    </citation>
    <scope>NUCLEOTIDE SEQUENCE</scope>
    <source>
        <strain evidence="1">Expedition CK06-06</strain>
    </source>
</reference>
<gene>
    <name evidence="1" type="ORF">S01H4_53550</name>
</gene>
<name>X1EDI5_9ZZZZ</name>
<accession>X1EDI5</accession>
<organism evidence="1">
    <name type="scientific">marine sediment metagenome</name>
    <dbReference type="NCBI Taxonomy" id="412755"/>
    <lineage>
        <taxon>unclassified sequences</taxon>
        <taxon>metagenomes</taxon>
        <taxon>ecological metagenomes</taxon>
    </lineage>
</organism>
<proteinExistence type="predicted"/>
<dbReference type="AlphaFoldDB" id="X1EDI5"/>